<evidence type="ECO:0000256" key="1">
    <source>
        <dbReference type="SAM" id="Phobius"/>
    </source>
</evidence>
<reference evidence="2" key="1">
    <citation type="journal article" date="2019" name="Acta Trop.">
        <title>Characterization of the mitochondrial genome sequences of the liver fluke Amphimerus sp. (Trematoda: Opisthorchiidae) from Ecuador and phylogenetic implications.</title>
        <authorList>
            <person name="Ma J."/>
            <person name="He J.-J."/>
            <person name="Zhou C.-Y."/>
            <person name="Sun M.-M."/>
            <person name="Cevallos W."/>
            <person name="Sugiyama H."/>
            <person name="Zhu X.-Q."/>
            <person name="Calvopina M."/>
        </authorList>
    </citation>
    <scope>NUCLEOTIDE SEQUENCE</scope>
</reference>
<accession>A0A4Y5SFV0</accession>
<sequence>MRGVFLSIFSVMCMLVFSTVMFSGGNLLMFWLFLELSTLSLIPSFFLYLDSGVLPSLFSYIMVSGVSSSLIVSGVLFENFLILSVMGLLLKFGLFPLLGWVYVVTVYSNWLVVWGLSTVLKSAFLFFGFFLSGGFGLWLVGCCCFFTFIFVGVFLWLYTYGWVYFWTHVMVCSSAALIVMSVEVSSDLLLYVYLIYVVWSTLVILFLSRLDGMVVSGGGYYFLVVFLLVSFPGSLVVFYKVFIGLCVYSCGLVAFSGWVFYNVSEQFFLVKCLIGCGLPRSEWGGCISI</sequence>
<feature type="transmembrane region" description="Helical" evidence="1">
    <location>
        <begin position="188"/>
        <end position="207"/>
    </location>
</feature>
<dbReference type="AlphaFoldDB" id="A0A4Y5SFV0"/>
<feature type="transmembrane region" description="Helical" evidence="1">
    <location>
        <begin position="242"/>
        <end position="261"/>
    </location>
</feature>
<feature type="transmembrane region" description="Helical" evidence="1">
    <location>
        <begin position="219"/>
        <end position="236"/>
    </location>
</feature>
<proteinExistence type="predicted"/>
<feature type="transmembrane region" description="Helical" evidence="1">
    <location>
        <begin position="110"/>
        <end position="131"/>
    </location>
</feature>
<feature type="transmembrane region" description="Helical" evidence="1">
    <location>
        <begin position="163"/>
        <end position="182"/>
    </location>
</feature>
<protein>
    <submittedName>
        <fullName evidence="2">NADH dehydrogenase subunit 2</fullName>
    </submittedName>
</protein>
<feature type="transmembrane region" description="Helical" evidence="1">
    <location>
        <begin position="82"/>
        <end position="103"/>
    </location>
</feature>
<feature type="transmembrane region" description="Helical" evidence="1">
    <location>
        <begin position="137"/>
        <end position="158"/>
    </location>
</feature>
<geneLocation type="mitochondrion" evidence="2"/>
<keyword evidence="1" id="KW-0472">Membrane</keyword>
<keyword evidence="1" id="KW-0812">Transmembrane</keyword>
<keyword evidence="2" id="KW-0496">Mitochondrion</keyword>
<evidence type="ECO:0000313" key="2">
    <source>
        <dbReference type="EMBL" id="QDA21733.1"/>
    </source>
</evidence>
<gene>
    <name evidence="2" type="primary">nad2</name>
</gene>
<keyword evidence="1" id="KW-1133">Transmembrane helix</keyword>
<organism evidence="2">
    <name type="scientific">Amphimerus sp. JM-2019</name>
    <dbReference type="NCBI Taxonomy" id="2588351"/>
    <lineage>
        <taxon>Eukaryota</taxon>
        <taxon>Metazoa</taxon>
        <taxon>Spiralia</taxon>
        <taxon>Lophotrochozoa</taxon>
        <taxon>Platyhelminthes</taxon>
        <taxon>Trematoda</taxon>
        <taxon>Digenea</taxon>
        <taxon>Opisthorchiida</taxon>
        <taxon>Opisthorchiata</taxon>
        <taxon>Opisthorchiidae</taxon>
        <taxon>Amphimerus</taxon>
    </lineage>
</organism>
<dbReference type="EMBL" id="MK238506">
    <property type="protein sequence ID" value="QDA21733.1"/>
    <property type="molecule type" value="Genomic_DNA"/>
</dbReference>
<feature type="transmembrane region" description="Helical" evidence="1">
    <location>
        <begin position="56"/>
        <end position="76"/>
    </location>
</feature>
<name>A0A4Y5SFV0_9TREM</name>
<feature type="transmembrane region" description="Helical" evidence="1">
    <location>
        <begin position="28"/>
        <end position="49"/>
    </location>
</feature>